<keyword evidence="4" id="KW-1185">Reference proteome</keyword>
<evidence type="ECO:0000313" key="4">
    <source>
        <dbReference type="Proteomes" id="UP000265618"/>
    </source>
</evidence>
<comment type="caution">
    <text evidence="3">The sequence shown here is derived from an EMBL/GenBank/DDBJ whole genome shotgun (WGS) entry which is preliminary data.</text>
</comment>
<feature type="region of interest" description="Disordered" evidence="2">
    <location>
        <begin position="81"/>
        <end position="142"/>
    </location>
</feature>
<feature type="non-terminal residue" evidence="3">
    <location>
        <position position="1"/>
    </location>
</feature>
<name>A0A9K3GJW6_9EUKA</name>
<sequence>QSAPLVATYPAPSRQNARVVLAEMRRKAEAEISDLIMESGLSSSLRATRASLECCSPTTSVLGDIHTSAIGDSLTVEEVDRERDALHRSARKSDGGQISALTTAEGPASGAEGEPSVSLSTLPPSEAAREGEGEPDSTVDTLTRERDEALAEAESLRKRIEILSSAHQEQYSIFQERISVVRTTRDREIRKVSELEARLAESEAENGELLKDVEWERERKEREREAAVEAEEERDSLRTELESLAREREESRQPKYQLSLKESKELGLRLRRKWEREKGVVKDLNKSLAQAQDEIAKHLRDKRYLNGLIDSLCEERHNLTEERDNLSEELAYLEDQGLIPAQREREAERER</sequence>
<dbReference type="Proteomes" id="UP000265618">
    <property type="component" value="Unassembled WGS sequence"/>
</dbReference>
<reference evidence="3 4" key="1">
    <citation type="journal article" date="2018" name="PLoS ONE">
        <title>The draft genome of Kipferlia bialata reveals reductive genome evolution in fornicate parasites.</title>
        <authorList>
            <person name="Tanifuji G."/>
            <person name="Takabayashi S."/>
            <person name="Kume K."/>
            <person name="Takagi M."/>
            <person name="Nakayama T."/>
            <person name="Kamikawa R."/>
            <person name="Inagaki Y."/>
            <person name="Hashimoto T."/>
        </authorList>
    </citation>
    <scope>NUCLEOTIDE SEQUENCE [LARGE SCALE GENOMIC DNA]</scope>
    <source>
        <strain evidence="3">NY0173</strain>
    </source>
</reference>
<dbReference type="EMBL" id="BDIP01002037">
    <property type="protein sequence ID" value="GIQ85618.1"/>
    <property type="molecule type" value="Genomic_DNA"/>
</dbReference>
<feature type="compositionally biased region" description="Basic and acidic residues" evidence="2">
    <location>
        <begin position="235"/>
        <end position="253"/>
    </location>
</feature>
<protein>
    <submittedName>
        <fullName evidence="3">Uncharacterized protein</fullName>
    </submittedName>
</protein>
<proteinExistence type="predicted"/>
<keyword evidence="1" id="KW-0175">Coiled coil</keyword>
<feature type="compositionally biased region" description="Basic and acidic residues" evidence="2">
    <location>
        <begin position="81"/>
        <end position="94"/>
    </location>
</feature>
<evidence type="ECO:0000256" key="1">
    <source>
        <dbReference type="SAM" id="Coils"/>
    </source>
</evidence>
<feature type="coiled-coil region" evidence="1">
    <location>
        <begin position="281"/>
        <end position="336"/>
    </location>
</feature>
<evidence type="ECO:0000256" key="2">
    <source>
        <dbReference type="SAM" id="MobiDB-lite"/>
    </source>
</evidence>
<evidence type="ECO:0000313" key="3">
    <source>
        <dbReference type="EMBL" id="GIQ85618.1"/>
    </source>
</evidence>
<feature type="region of interest" description="Disordered" evidence="2">
    <location>
        <begin position="221"/>
        <end position="256"/>
    </location>
</feature>
<accession>A0A9K3GJW6</accession>
<dbReference type="AlphaFoldDB" id="A0A9K3GJW6"/>
<organism evidence="3 4">
    <name type="scientific">Kipferlia bialata</name>
    <dbReference type="NCBI Taxonomy" id="797122"/>
    <lineage>
        <taxon>Eukaryota</taxon>
        <taxon>Metamonada</taxon>
        <taxon>Carpediemonas-like organisms</taxon>
        <taxon>Kipferlia</taxon>
    </lineage>
</organism>
<gene>
    <name evidence="3" type="ORF">KIPB_007317</name>
</gene>